<keyword evidence="2" id="KW-1185">Reference proteome</keyword>
<gene>
    <name evidence="1" type="ORF">V8G54_028848</name>
</gene>
<organism evidence="1 2">
    <name type="scientific">Vigna mungo</name>
    <name type="common">Black gram</name>
    <name type="synonym">Phaseolus mungo</name>
    <dbReference type="NCBI Taxonomy" id="3915"/>
    <lineage>
        <taxon>Eukaryota</taxon>
        <taxon>Viridiplantae</taxon>
        <taxon>Streptophyta</taxon>
        <taxon>Embryophyta</taxon>
        <taxon>Tracheophyta</taxon>
        <taxon>Spermatophyta</taxon>
        <taxon>Magnoliopsida</taxon>
        <taxon>eudicotyledons</taxon>
        <taxon>Gunneridae</taxon>
        <taxon>Pentapetalae</taxon>
        <taxon>rosids</taxon>
        <taxon>fabids</taxon>
        <taxon>Fabales</taxon>
        <taxon>Fabaceae</taxon>
        <taxon>Papilionoideae</taxon>
        <taxon>50 kb inversion clade</taxon>
        <taxon>NPAAA clade</taxon>
        <taxon>indigoferoid/millettioid clade</taxon>
        <taxon>Phaseoleae</taxon>
        <taxon>Vigna</taxon>
    </lineage>
</organism>
<dbReference type="AlphaFoldDB" id="A0AAQ3MT07"/>
<sequence>MSHSQSFLLKLRTEKQVCYILLNLSDEACVITRICQRSSSSVTLSPKYQGLLFPPSHSSTVLLREMLISSHICLHSLPLLSNPKQPNFADISSQSPFSKYPFSLNRCSKPLLSCIKFEISISVHLLLLL</sequence>
<evidence type="ECO:0000313" key="1">
    <source>
        <dbReference type="EMBL" id="WVY96697.1"/>
    </source>
</evidence>
<evidence type="ECO:0000313" key="2">
    <source>
        <dbReference type="Proteomes" id="UP001374535"/>
    </source>
</evidence>
<reference evidence="1 2" key="1">
    <citation type="journal article" date="2023" name="Life. Sci Alliance">
        <title>Evolutionary insights into 3D genome organization and epigenetic landscape of Vigna mungo.</title>
        <authorList>
            <person name="Junaid A."/>
            <person name="Singh B."/>
            <person name="Bhatia S."/>
        </authorList>
    </citation>
    <scope>NUCLEOTIDE SEQUENCE [LARGE SCALE GENOMIC DNA]</scope>
    <source>
        <strain evidence="1">Urdbean</strain>
    </source>
</reference>
<accession>A0AAQ3MT07</accession>
<proteinExistence type="predicted"/>
<dbReference type="Proteomes" id="UP001374535">
    <property type="component" value="Chromosome 9"/>
</dbReference>
<dbReference type="EMBL" id="CP144692">
    <property type="protein sequence ID" value="WVY96697.1"/>
    <property type="molecule type" value="Genomic_DNA"/>
</dbReference>
<protein>
    <submittedName>
        <fullName evidence="1">Uncharacterized protein</fullName>
    </submittedName>
</protein>
<name>A0AAQ3MT07_VIGMU</name>